<proteinExistence type="predicted"/>
<feature type="coiled-coil region" evidence="1">
    <location>
        <begin position="12"/>
        <end position="39"/>
    </location>
</feature>
<dbReference type="PANTHER" id="PTHR47728">
    <property type="entry name" value="RAB GTPASE-ACTIVATING PROTEIN 1-LIKE"/>
    <property type="match status" value="1"/>
</dbReference>
<dbReference type="EMBL" id="GEZM01103173">
    <property type="protein sequence ID" value="JAV51490.1"/>
    <property type="molecule type" value="Transcribed_RNA"/>
</dbReference>
<accession>A0A1Y1JUL4</accession>
<organism evidence="2">
    <name type="scientific">Photinus pyralis</name>
    <name type="common">Common eastern firefly</name>
    <name type="synonym">Lampyris pyralis</name>
    <dbReference type="NCBI Taxonomy" id="7054"/>
    <lineage>
        <taxon>Eukaryota</taxon>
        <taxon>Metazoa</taxon>
        <taxon>Ecdysozoa</taxon>
        <taxon>Arthropoda</taxon>
        <taxon>Hexapoda</taxon>
        <taxon>Insecta</taxon>
        <taxon>Pterygota</taxon>
        <taxon>Neoptera</taxon>
        <taxon>Endopterygota</taxon>
        <taxon>Coleoptera</taxon>
        <taxon>Polyphaga</taxon>
        <taxon>Elateriformia</taxon>
        <taxon>Elateroidea</taxon>
        <taxon>Lampyridae</taxon>
        <taxon>Lampyrinae</taxon>
        <taxon>Photinus</taxon>
    </lineage>
</organism>
<dbReference type="PANTHER" id="PTHR47728:SF1">
    <property type="entry name" value="RAB GTPASE ACTIVATING PROTEIN 1 LIKE"/>
    <property type="match status" value="1"/>
</dbReference>
<dbReference type="EMBL" id="GEZM01103176">
    <property type="protein sequence ID" value="JAV51485.1"/>
    <property type="molecule type" value="Transcribed_RNA"/>
</dbReference>
<sequence>MRPLDSWDIIMLDSAEDDSANEATEVEQLRLTIIRLEEERRLIFDENMQLKEMLKREVSKAESSDKKNTNIINEYKLIRQRLEGQLLGSRSELEALKAQISSCEKCSNIPAATDSTQLQGDQSQNLPTSDVAALIEQIRVLELELAQTKLAQVEAECRNQDLTHQIRATEVELNAAKNSWSPWLTKTLSSIKEAANKKDFTHFSYPHSNNTSSSTPSFISHINTLRRESAPVKHDVYANCDIRRDSVPVTKDSQSCNNLKSHN</sequence>
<feature type="coiled-coil region" evidence="1">
    <location>
        <begin position="131"/>
        <end position="179"/>
    </location>
</feature>
<keyword evidence="1" id="KW-0175">Coiled coil</keyword>
<name>A0A1Y1JUL4_PHOPY</name>
<evidence type="ECO:0000313" key="2">
    <source>
        <dbReference type="EMBL" id="JAV51490.1"/>
    </source>
</evidence>
<reference evidence="2" key="1">
    <citation type="journal article" date="2016" name="Sci. Rep.">
        <title>Molecular characterization of firefly nuptial gifts: a multi-omics approach sheds light on postcopulatory sexual selection.</title>
        <authorList>
            <person name="Al-Wathiqui N."/>
            <person name="Fallon T.R."/>
            <person name="South A."/>
            <person name="Weng J.K."/>
            <person name="Lewis S.M."/>
        </authorList>
    </citation>
    <scope>NUCLEOTIDE SEQUENCE</scope>
</reference>
<protein>
    <submittedName>
        <fullName evidence="2">Uncharacterized protein</fullName>
    </submittedName>
</protein>
<evidence type="ECO:0000256" key="1">
    <source>
        <dbReference type="SAM" id="Coils"/>
    </source>
</evidence>
<dbReference type="AlphaFoldDB" id="A0A1Y1JUL4"/>